<dbReference type="PRINTS" id="PR00465">
    <property type="entry name" value="EP450IV"/>
</dbReference>
<dbReference type="PROSITE" id="PS00086">
    <property type="entry name" value="CYTOCHROME_P450"/>
    <property type="match status" value="1"/>
</dbReference>
<dbReference type="Pfam" id="PF00067">
    <property type="entry name" value="p450"/>
    <property type="match status" value="1"/>
</dbReference>
<dbReference type="InterPro" id="IPR017972">
    <property type="entry name" value="Cyt_P450_CS"/>
</dbReference>
<comment type="cofactor">
    <cofactor evidence="1">
        <name>heme</name>
        <dbReference type="ChEBI" id="CHEBI:30413"/>
    </cofactor>
</comment>
<accession>A0ABQ7JIR1</accession>
<reference evidence="6 7" key="1">
    <citation type="journal article" date="2020" name="Fungal Divers.">
        <title>Resolving the Mortierellaceae phylogeny through synthesis of multi-gene phylogenetics and phylogenomics.</title>
        <authorList>
            <person name="Vandepol N."/>
            <person name="Liber J."/>
            <person name="Desiro A."/>
            <person name="Na H."/>
            <person name="Kennedy M."/>
            <person name="Barry K."/>
            <person name="Grigoriev I.V."/>
            <person name="Miller A.N."/>
            <person name="O'Donnell K."/>
            <person name="Stajich J.E."/>
            <person name="Bonito G."/>
        </authorList>
    </citation>
    <scope>NUCLEOTIDE SEQUENCE [LARGE SCALE GENOMIC DNA]</scope>
    <source>
        <strain evidence="6 7">AD045</strain>
    </source>
</reference>
<proteinExistence type="inferred from homology"/>
<evidence type="ECO:0000256" key="3">
    <source>
        <dbReference type="ARBA" id="ARBA00022723"/>
    </source>
</evidence>
<keyword evidence="5" id="KW-0560">Oxidoreductase</keyword>
<dbReference type="InterPro" id="IPR001128">
    <property type="entry name" value="Cyt_P450"/>
</dbReference>
<keyword evidence="5" id="KW-0349">Heme</keyword>
<organism evidence="6 7">
    <name type="scientific">Linnemannia gamsii</name>
    <dbReference type="NCBI Taxonomy" id="64522"/>
    <lineage>
        <taxon>Eukaryota</taxon>
        <taxon>Fungi</taxon>
        <taxon>Fungi incertae sedis</taxon>
        <taxon>Mucoromycota</taxon>
        <taxon>Mortierellomycotina</taxon>
        <taxon>Mortierellomycetes</taxon>
        <taxon>Mortierellales</taxon>
        <taxon>Mortierellaceae</taxon>
        <taxon>Linnemannia</taxon>
    </lineage>
</organism>
<name>A0ABQ7JIR1_9FUNG</name>
<gene>
    <name evidence="6" type="ORF">BGZ96_003978</name>
</gene>
<evidence type="ECO:0000256" key="1">
    <source>
        <dbReference type="ARBA" id="ARBA00001971"/>
    </source>
</evidence>
<evidence type="ECO:0000313" key="6">
    <source>
        <dbReference type="EMBL" id="KAG0275028.1"/>
    </source>
</evidence>
<evidence type="ECO:0000313" key="7">
    <source>
        <dbReference type="Proteomes" id="UP001194696"/>
    </source>
</evidence>
<sequence>MHLARKPVTLSNGMKIAKGQTVVINLRSMHQSVKYQGEDPAEFRPWRFLGKAKAATKAATDFLPFGIGRHVCPGRFLAVQILKTVGALMVSRYSKIEMIDPSHEKRALLSRIGDHCPSGLIFTSRSALTEKEA</sequence>
<comment type="caution">
    <text evidence="6">The sequence shown here is derived from an EMBL/GenBank/DDBJ whole genome shotgun (WGS) entry which is preliminary data.</text>
</comment>
<dbReference type="EMBL" id="JAAAIM010001915">
    <property type="protein sequence ID" value="KAG0275028.1"/>
    <property type="molecule type" value="Genomic_DNA"/>
</dbReference>
<dbReference type="InterPro" id="IPR036396">
    <property type="entry name" value="Cyt_P450_sf"/>
</dbReference>
<evidence type="ECO:0000256" key="4">
    <source>
        <dbReference type="ARBA" id="ARBA00023004"/>
    </source>
</evidence>
<evidence type="ECO:0008006" key="8">
    <source>
        <dbReference type="Google" id="ProtNLM"/>
    </source>
</evidence>
<evidence type="ECO:0000256" key="2">
    <source>
        <dbReference type="ARBA" id="ARBA00010617"/>
    </source>
</evidence>
<keyword evidence="3 5" id="KW-0479">Metal-binding</keyword>
<keyword evidence="7" id="KW-1185">Reference proteome</keyword>
<dbReference type="SUPFAM" id="SSF48264">
    <property type="entry name" value="Cytochrome P450"/>
    <property type="match status" value="1"/>
</dbReference>
<protein>
    <recommendedName>
        <fullName evidence="8">Cytochrome P450</fullName>
    </recommendedName>
</protein>
<comment type="similarity">
    <text evidence="2 5">Belongs to the cytochrome P450 family.</text>
</comment>
<keyword evidence="4 5" id="KW-0408">Iron</keyword>
<dbReference type="InterPro" id="IPR002403">
    <property type="entry name" value="Cyt_P450_E_grp-IV"/>
</dbReference>
<evidence type="ECO:0000256" key="5">
    <source>
        <dbReference type="RuleBase" id="RU000461"/>
    </source>
</evidence>
<dbReference type="Gene3D" id="1.10.630.10">
    <property type="entry name" value="Cytochrome P450"/>
    <property type="match status" value="1"/>
</dbReference>
<dbReference type="PANTHER" id="PTHR46206">
    <property type="entry name" value="CYTOCHROME P450"/>
    <property type="match status" value="1"/>
</dbReference>
<dbReference type="Proteomes" id="UP001194696">
    <property type="component" value="Unassembled WGS sequence"/>
</dbReference>
<keyword evidence="5" id="KW-0503">Monooxygenase</keyword>